<proteinExistence type="predicted"/>
<keyword evidence="1" id="KW-0472">Membrane</keyword>
<dbReference type="AlphaFoldDB" id="A0A1I0HEV2"/>
<name>A0A1I0HEV2_9PSED</name>
<reference evidence="2 3" key="1">
    <citation type="submission" date="2016-10" db="EMBL/GenBank/DDBJ databases">
        <authorList>
            <person name="de Groot N.N."/>
        </authorList>
    </citation>
    <scope>NUCLEOTIDE SEQUENCE [LARGE SCALE GENOMIC DNA]</scope>
    <source>
        <strain evidence="2 3">DSM 11363</strain>
    </source>
</reference>
<keyword evidence="1" id="KW-0812">Transmembrane</keyword>
<evidence type="ECO:0000313" key="2">
    <source>
        <dbReference type="EMBL" id="SET81453.1"/>
    </source>
</evidence>
<evidence type="ECO:0000256" key="1">
    <source>
        <dbReference type="SAM" id="Phobius"/>
    </source>
</evidence>
<dbReference type="EMBL" id="FOHW01000026">
    <property type="protein sequence ID" value="SET81453.1"/>
    <property type="molecule type" value="Genomic_DNA"/>
</dbReference>
<dbReference type="Proteomes" id="UP000182332">
    <property type="component" value="Unassembled WGS sequence"/>
</dbReference>
<evidence type="ECO:0000313" key="3">
    <source>
        <dbReference type="Proteomes" id="UP000182332"/>
    </source>
</evidence>
<feature type="transmembrane region" description="Helical" evidence="1">
    <location>
        <begin position="27"/>
        <end position="49"/>
    </location>
</feature>
<dbReference type="RefSeq" id="WP_139214535.1">
    <property type="nucleotide sequence ID" value="NZ_FOHW01000026.1"/>
</dbReference>
<protein>
    <submittedName>
        <fullName evidence="2">Uncharacterized protein</fullName>
    </submittedName>
</protein>
<feature type="transmembrane region" description="Helical" evidence="1">
    <location>
        <begin position="61"/>
        <end position="81"/>
    </location>
</feature>
<keyword evidence="1" id="KW-1133">Transmembrane helix</keyword>
<sequence length="126" mass="14107">MPDSQMHRISSQLSSALSLLGKGVKTIACLVLLGVLAIALSAVMFRLVGGVQGWQAWRTDHYWHLLAWRMTLYVGLAAGWVTLKAKFHKQEAEQRDKRLHRVEIMAALLVLLIELSKVAVEQGDFL</sequence>
<dbReference type="OrthoDB" id="6948242at2"/>
<organism evidence="2 3">
    <name type="scientific">Pseudomonas graminis</name>
    <dbReference type="NCBI Taxonomy" id="158627"/>
    <lineage>
        <taxon>Bacteria</taxon>
        <taxon>Pseudomonadati</taxon>
        <taxon>Pseudomonadota</taxon>
        <taxon>Gammaproteobacteria</taxon>
        <taxon>Pseudomonadales</taxon>
        <taxon>Pseudomonadaceae</taxon>
        <taxon>Pseudomonas</taxon>
    </lineage>
</organism>
<accession>A0A1I0HEV2</accession>
<gene>
    <name evidence="2" type="ORF">SAMN05216197_12673</name>
</gene>